<comment type="caution">
    <text evidence="1">The sequence shown here is derived from an EMBL/GenBank/DDBJ whole genome shotgun (WGS) entry which is preliminary data.</text>
</comment>
<dbReference type="EMBL" id="JABFCS010000001">
    <property type="protein sequence ID" value="NNU44347.1"/>
    <property type="molecule type" value="Genomic_DNA"/>
</dbReference>
<evidence type="ECO:0000313" key="2">
    <source>
        <dbReference type="Proteomes" id="UP000552954"/>
    </source>
</evidence>
<reference evidence="1 2" key="1">
    <citation type="submission" date="2020-05" db="EMBL/GenBank/DDBJ databases">
        <authorList>
            <person name="Khan S.A."/>
            <person name="Jeon C.O."/>
            <person name="Chun B.H."/>
        </authorList>
    </citation>
    <scope>NUCLEOTIDE SEQUENCE [LARGE SCALE GENOMIC DNA]</scope>
    <source>
        <strain evidence="1 2">B156</strain>
    </source>
</reference>
<proteinExistence type="predicted"/>
<dbReference type="AlphaFoldDB" id="A0A849KDS9"/>
<sequence length="99" mass="11230">MDEDIEALRREVQHLIAMHTASYVTLTSLVATHPHPEHFQLHLISALEGVLGSERLAKWTDEQKQIVRRVVETFQNVRPAAPIDPLKAALGDRDPRSYP</sequence>
<accession>A0A849KDS9</accession>
<organism evidence="1 2">
    <name type="scientific">Ramlibacter montanisoli</name>
    <dbReference type="NCBI Taxonomy" id="2732512"/>
    <lineage>
        <taxon>Bacteria</taxon>
        <taxon>Pseudomonadati</taxon>
        <taxon>Pseudomonadota</taxon>
        <taxon>Betaproteobacteria</taxon>
        <taxon>Burkholderiales</taxon>
        <taxon>Comamonadaceae</taxon>
        <taxon>Ramlibacter</taxon>
    </lineage>
</organism>
<dbReference type="RefSeq" id="WP_171561084.1">
    <property type="nucleotide sequence ID" value="NZ_JABFCS010000001.1"/>
</dbReference>
<gene>
    <name evidence="1" type="ORF">HK415_16010</name>
</gene>
<protein>
    <submittedName>
        <fullName evidence="1">Uncharacterized protein</fullName>
    </submittedName>
</protein>
<name>A0A849KDS9_9BURK</name>
<dbReference type="Proteomes" id="UP000552954">
    <property type="component" value="Unassembled WGS sequence"/>
</dbReference>
<reference evidence="1 2" key="2">
    <citation type="submission" date="2020-06" db="EMBL/GenBank/DDBJ databases">
        <title>Ramlibacter rhizophilus sp. nov., isolated from rhizosphere soil of national flower Mugunghwa from South Korea.</title>
        <authorList>
            <person name="Zheng-Fei Y."/>
            <person name="Huan T."/>
        </authorList>
    </citation>
    <scope>NUCLEOTIDE SEQUENCE [LARGE SCALE GENOMIC DNA]</scope>
    <source>
        <strain evidence="1 2">B156</strain>
    </source>
</reference>
<keyword evidence="2" id="KW-1185">Reference proteome</keyword>
<evidence type="ECO:0000313" key="1">
    <source>
        <dbReference type="EMBL" id="NNU44347.1"/>
    </source>
</evidence>